<gene>
    <name evidence="1" type="ORF">DWB61_15510</name>
</gene>
<dbReference type="InterPro" id="IPR025935">
    <property type="entry name" value="AbiH"/>
</dbReference>
<reference evidence="1 2" key="1">
    <citation type="submission" date="2018-07" db="EMBL/GenBank/DDBJ databases">
        <title>Draft genome sequence of Ancylomarina sp. M1P.</title>
        <authorList>
            <person name="Yadav S."/>
            <person name="Villanueva L."/>
            <person name="Damste J.S.S."/>
        </authorList>
    </citation>
    <scope>NUCLEOTIDE SEQUENCE [LARGE SCALE GENOMIC DNA]</scope>
    <source>
        <strain evidence="1 2">M1P</strain>
    </source>
</reference>
<dbReference type="OrthoDB" id="5903604at2"/>
<dbReference type="EMBL" id="QQWG01000021">
    <property type="protein sequence ID" value="RRG19317.1"/>
    <property type="molecule type" value="Genomic_DNA"/>
</dbReference>
<proteinExistence type="predicted"/>
<keyword evidence="2" id="KW-1185">Reference proteome</keyword>
<name>A0A425XXB7_9BACT</name>
<dbReference type="RefSeq" id="WP_125031798.1">
    <property type="nucleotide sequence ID" value="NZ_JAPXVP010000018.1"/>
</dbReference>
<comment type="caution">
    <text evidence="1">The sequence shown here is derived from an EMBL/GenBank/DDBJ whole genome shotgun (WGS) entry which is preliminary data.</text>
</comment>
<dbReference type="Proteomes" id="UP000285794">
    <property type="component" value="Unassembled WGS sequence"/>
</dbReference>
<accession>A0A425XXB7</accession>
<evidence type="ECO:0008006" key="3">
    <source>
        <dbReference type="Google" id="ProtNLM"/>
    </source>
</evidence>
<protein>
    <recommendedName>
        <fullName evidence="3">Bacteriophage abortive infection AbiH</fullName>
    </recommendedName>
</protein>
<organism evidence="1 2">
    <name type="scientific">Ancylomarina euxinus</name>
    <dbReference type="NCBI Taxonomy" id="2283627"/>
    <lineage>
        <taxon>Bacteria</taxon>
        <taxon>Pseudomonadati</taxon>
        <taxon>Bacteroidota</taxon>
        <taxon>Bacteroidia</taxon>
        <taxon>Marinilabiliales</taxon>
        <taxon>Marinifilaceae</taxon>
        <taxon>Ancylomarina</taxon>
    </lineage>
</organism>
<dbReference type="Pfam" id="PF14253">
    <property type="entry name" value="AbiH"/>
    <property type="match status" value="1"/>
</dbReference>
<dbReference type="AlphaFoldDB" id="A0A425XXB7"/>
<sequence length="359" mass="42711">MNRLIIIGNGFDLAHGMKTSFKDFITDYYNNAVNTFIDKNVYDDALLKMSFKQSNGYFIDKQVIKLDETFDMLTNFENKHEVIVTQSVLLKNIKSKLESSNWVDIEIEYFSLLKSTTNSARREVRTKDLNIQFACLKEKLIEYLQRQEKEHAKKVFDLAPMVNRFTEEIIYEEVFDSEDNTEPDSLYFLNFNYTNTLEPYFIESGKRIKSIINYIHGNLNGDYGEPIFGFGDEFDKDYLLFEDLKDNDYYTHIKSFEYSKNRNYFKLLSFLESDDFQVHIYGHSCGLSDRTMLRTIFENKYCRSIKIFFYEKNEKEDDFTEKTFDIYRHFEDKGEMRKKIVPYDVCDAMPQPVKEIVMG</sequence>
<evidence type="ECO:0000313" key="2">
    <source>
        <dbReference type="Proteomes" id="UP000285794"/>
    </source>
</evidence>
<evidence type="ECO:0000313" key="1">
    <source>
        <dbReference type="EMBL" id="RRG19317.1"/>
    </source>
</evidence>